<dbReference type="Pfam" id="PF24883">
    <property type="entry name" value="NPHP3_N"/>
    <property type="match status" value="1"/>
</dbReference>
<dbReference type="RefSeq" id="XP_013423737.1">
    <property type="nucleotide sequence ID" value="XM_013568283.1"/>
</dbReference>
<accession>A0A074X4S4</accession>
<dbReference type="InterPro" id="IPR036770">
    <property type="entry name" value="Ankyrin_rpt-contain_sf"/>
</dbReference>
<keyword evidence="6" id="KW-1185">Reference proteome</keyword>
<keyword evidence="2" id="KW-0040">ANK repeat</keyword>
<dbReference type="SMART" id="SM00248">
    <property type="entry name" value="ANK"/>
    <property type="match status" value="4"/>
</dbReference>
<feature type="repeat" description="ANK" evidence="2">
    <location>
        <begin position="955"/>
        <end position="987"/>
    </location>
</feature>
<dbReference type="HOGENOM" id="CLU_000288_34_2_1"/>
<evidence type="ECO:0000259" key="4">
    <source>
        <dbReference type="PROSITE" id="PS50837"/>
    </source>
</evidence>
<evidence type="ECO:0000313" key="6">
    <source>
        <dbReference type="Proteomes" id="UP000027730"/>
    </source>
</evidence>
<sequence length="1188" mass="133101">MPDPEEYTIGWICALPTEHTAACLFLDEEHGQPDPDHIAAGDNNAYELGVMAGHKVVIAVLPHGEYGTSTAATVVTDMLRSFTNVKVGLMVGVGGGAPTSDNDIRLGDVVVSSPKDGNGGVYQYDYGKRIQGHDFKPTGHLNQPPSAVLTAMALLVSRYERKGNQIGQAVDEILEENPRLRTKYGRPEVDILYASNFVHPHGDDRRNCEEYCETKPPNIVNRLPRDEDQDDPAVHFGTIASGNSLMKDALIRDSLASEGVLCFEMEAAGLANRFPCLVVRGICDYSDSHKNKRWQGYAAMTAAAYAKDLLKVMLPRRVESEKRLTAVLESLDSKTASIQTILQSTQQQQQAQHLRTWLSPSDPSVNLEKALKQRHQNTCRWLLDDDGYRSWRTTPSSFFWLHGLSGCGKTVLASAAIHQLQSEGSSSLVAFHYFDVNGGDRRGLSQMLRSLLYQLSSKHPQARQTLQELYYDCDKGARKPTARQLSEQFVKILDQVAEVIVIVDALDECNSPDDVVSWLKELYQTDRKGLHLLVTSRKQGILNTTIEKWHEQDQLHAVRSSETNKDIANYIHARLSGSEEFERWNPHKDLREHVEKAVLQRANGMFRLAACQLDDLKSCIDRPQLMEALRTLPTTLQEIYARTLDTLRSSNCYREGLLMLQYVLWAKKPPLFSEMIDAIAVRLEDNPGFKQENRLFDLMDVITQCSSLLTPIMSESGRELHLAHSSVKEYLTSQHLAEPFRELLSEVHGRSIIAKISIRYMIDVVNLHNNPKMSSGESTRSLFLLESSGVVPSEDSFGRLLVGHRADNHLVAIIGEGAFPFIWSAGYWAEHARFIEAANDDIPRLIIQLYKQEHLLRGFPQILGLGFIYDHREYGYIRDLYTEVGRRPSPLIHACYWGLEIVARRLLESDAHLLTSSSVDSPLHAASFSGHHSIVKMLLGRGAAVDGGMGTLLSTTTVPLHGASQNGHVEVVKTLLQHGARVDIIGSKNETALELAVRNHHLNVIKLPMDYYDCLPFYLLFVALSQTPVEEKVIDLLCSKVIMPGARKVVSSLCNEPIVTASRINSREFEWLLSSLITRGQLAYARILLENWIHIPNTCIRRHYHWPEPPKQEHLQLARIMLDRGWMLSDDIVSRVKLSDEKEESRKTPRNALGSSSIESADGCDCPGSCQESTSLKRFLSVPGPYGP</sequence>
<dbReference type="InterPro" id="IPR002110">
    <property type="entry name" value="Ankyrin_rpt"/>
</dbReference>
<feature type="domain" description="NACHT" evidence="4">
    <location>
        <begin position="397"/>
        <end position="537"/>
    </location>
</feature>
<dbReference type="InterPro" id="IPR035994">
    <property type="entry name" value="Nucleoside_phosphorylase_sf"/>
</dbReference>
<proteinExistence type="predicted"/>
<dbReference type="AlphaFoldDB" id="A0A074X4S4"/>
<reference evidence="5 6" key="1">
    <citation type="journal article" date="2014" name="BMC Genomics">
        <title>Genome sequencing of four Aureobasidium pullulans varieties: biotechnological potential, stress tolerance, and description of new species.</title>
        <authorList>
            <person name="Gostin Ar C."/>
            <person name="Ohm R.A."/>
            <person name="Kogej T."/>
            <person name="Sonjak S."/>
            <person name="Turk M."/>
            <person name="Zajc J."/>
            <person name="Zalar P."/>
            <person name="Grube M."/>
            <person name="Sun H."/>
            <person name="Han J."/>
            <person name="Sharma A."/>
            <person name="Chiniquy J."/>
            <person name="Ngan C.Y."/>
            <person name="Lipzen A."/>
            <person name="Barry K."/>
            <person name="Grigoriev I.V."/>
            <person name="Gunde-Cimerman N."/>
        </authorList>
    </citation>
    <scope>NUCLEOTIDE SEQUENCE [LARGE SCALE GENOMIC DNA]</scope>
    <source>
        <strain evidence="5 6">CBS 147.97</strain>
    </source>
</reference>
<dbReference type="Pfam" id="PF00023">
    <property type="entry name" value="Ank"/>
    <property type="match status" value="1"/>
</dbReference>
<evidence type="ECO:0000313" key="5">
    <source>
        <dbReference type="EMBL" id="KEQ69586.1"/>
    </source>
</evidence>
<dbReference type="SUPFAM" id="SSF52540">
    <property type="entry name" value="P-loop containing nucleoside triphosphate hydrolases"/>
    <property type="match status" value="1"/>
</dbReference>
<dbReference type="GO" id="GO:0003824">
    <property type="term" value="F:catalytic activity"/>
    <property type="evidence" value="ECO:0007669"/>
    <property type="project" value="InterPro"/>
</dbReference>
<dbReference type="STRING" id="1043004.A0A074X4S4"/>
<dbReference type="InterPro" id="IPR053137">
    <property type="entry name" value="NLR-like"/>
</dbReference>
<evidence type="ECO:0000256" key="1">
    <source>
        <dbReference type="ARBA" id="ARBA00022737"/>
    </source>
</evidence>
<gene>
    <name evidence="5" type="ORF">M436DRAFT_67236</name>
</gene>
<dbReference type="GO" id="GO:0009116">
    <property type="term" value="P:nucleoside metabolic process"/>
    <property type="evidence" value="ECO:0007669"/>
    <property type="project" value="InterPro"/>
</dbReference>
<dbReference type="Pfam" id="PF12796">
    <property type="entry name" value="Ank_2"/>
    <property type="match status" value="1"/>
</dbReference>
<dbReference type="SUPFAM" id="SSF53167">
    <property type="entry name" value="Purine and uridine phosphorylases"/>
    <property type="match status" value="1"/>
</dbReference>
<dbReference type="OrthoDB" id="1577640at2759"/>
<dbReference type="Gene3D" id="1.25.40.20">
    <property type="entry name" value="Ankyrin repeat-containing domain"/>
    <property type="match status" value="1"/>
</dbReference>
<organism evidence="5 6">
    <name type="scientific">Aureobasidium namibiae CBS 147.97</name>
    <dbReference type="NCBI Taxonomy" id="1043004"/>
    <lineage>
        <taxon>Eukaryota</taxon>
        <taxon>Fungi</taxon>
        <taxon>Dikarya</taxon>
        <taxon>Ascomycota</taxon>
        <taxon>Pezizomycotina</taxon>
        <taxon>Dothideomycetes</taxon>
        <taxon>Dothideomycetidae</taxon>
        <taxon>Dothideales</taxon>
        <taxon>Saccotheciaceae</taxon>
        <taxon>Aureobasidium</taxon>
    </lineage>
</organism>
<dbReference type="InterPro" id="IPR027417">
    <property type="entry name" value="P-loop_NTPase"/>
</dbReference>
<evidence type="ECO:0000256" key="3">
    <source>
        <dbReference type="SAM" id="MobiDB-lite"/>
    </source>
</evidence>
<feature type="repeat" description="ANK" evidence="2">
    <location>
        <begin position="918"/>
        <end position="946"/>
    </location>
</feature>
<dbReference type="Gene3D" id="3.40.50.300">
    <property type="entry name" value="P-loop containing nucleotide triphosphate hydrolases"/>
    <property type="match status" value="1"/>
</dbReference>
<dbReference type="PROSITE" id="PS50088">
    <property type="entry name" value="ANK_REPEAT"/>
    <property type="match status" value="2"/>
</dbReference>
<evidence type="ECO:0000256" key="2">
    <source>
        <dbReference type="PROSITE-ProRule" id="PRU00023"/>
    </source>
</evidence>
<feature type="region of interest" description="Disordered" evidence="3">
    <location>
        <begin position="1139"/>
        <end position="1168"/>
    </location>
</feature>
<dbReference type="SUPFAM" id="SSF48403">
    <property type="entry name" value="Ankyrin repeat"/>
    <property type="match status" value="1"/>
</dbReference>
<dbReference type="PROSITE" id="PS50297">
    <property type="entry name" value="ANK_REP_REGION"/>
    <property type="match status" value="2"/>
</dbReference>
<dbReference type="PANTHER" id="PTHR46082:SF11">
    <property type="entry name" value="AAA+ ATPASE DOMAIN-CONTAINING PROTEIN-RELATED"/>
    <property type="match status" value="1"/>
</dbReference>
<dbReference type="Gene3D" id="3.40.50.1580">
    <property type="entry name" value="Nucleoside phosphorylase domain"/>
    <property type="match status" value="1"/>
</dbReference>
<dbReference type="PROSITE" id="PS50837">
    <property type="entry name" value="NACHT"/>
    <property type="match status" value="1"/>
</dbReference>
<dbReference type="EMBL" id="KL584721">
    <property type="protein sequence ID" value="KEQ69586.1"/>
    <property type="molecule type" value="Genomic_DNA"/>
</dbReference>
<name>A0A074X4S4_9PEZI</name>
<dbReference type="InterPro" id="IPR007111">
    <property type="entry name" value="NACHT_NTPase"/>
</dbReference>
<keyword evidence="1" id="KW-0677">Repeat</keyword>
<dbReference type="GeneID" id="25414191"/>
<dbReference type="PANTHER" id="PTHR46082">
    <property type="entry name" value="ATP/GTP-BINDING PROTEIN-RELATED"/>
    <property type="match status" value="1"/>
</dbReference>
<protein>
    <recommendedName>
        <fullName evidence="4">NACHT domain-containing protein</fullName>
    </recommendedName>
</protein>
<dbReference type="InterPro" id="IPR056884">
    <property type="entry name" value="NPHP3-like_N"/>
</dbReference>
<dbReference type="Proteomes" id="UP000027730">
    <property type="component" value="Unassembled WGS sequence"/>
</dbReference>